<dbReference type="InterPro" id="IPR025984">
    <property type="entry name" value="DCTPP"/>
</dbReference>
<comment type="caution">
    <text evidence="2">The sequence shown here is derived from an EMBL/GenBank/DDBJ whole genome shotgun (WGS) entry which is preliminary data.</text>
</comment>
<dbReference type="PANTHER" id="PTHR46523">
    <property type="entry name" value="DCTP PYROPHOSPHATASE 1"/>
    <property type="match status" value="1"/>
</dbReference>
<dbReference type="Gene3D" id="1.10.287.1080">
    <property type="entry name" value="MazG-like"/>
    <property type="match status" value="1"/>
</dbReference>
<dbReference type="CDD" id="cd11537">
    <property type="entry name" value="NTP-PPase_RS21-C6_like"/>
    <property type="match status" value="1"/>
</dbReference>
<keyword evidence="3" id="KW-1185">Reference proteome</keyword>
<dbReference type="InterPro" id="IPR052555">
    <property type="entry name" value="dCTP_Pyrophosphatase"/>
</dbReference>
<sequence length="177" mass="19350">MIKLFTGPTPPNSAVAPSTLASASPPPGITVNESTQGAIALIGKYGLRRGRFWRRTYDDTGLDDTRLDGELMGSKAVLDTLAAFVAERDWAQFHTPENLAKSVAIEAGELLECFQWGAEADPKRVRGELADVLTYCLLLAARIGADPEQIVLEKLEITRKKYPVDKARGSSKKYDEL</sequence>
<dbReference type="AlphaFoldDB" id="A0A559MBU0"/>
<organism evidence="2 3">
    <name type="scientific">Lachnellula willkommii</name>
    <dbReference type="NCBI Taxonomy" id="215461"/>
    <lineage>
        <taxon>Eukaryota</taxon>
        <taxon>Fungi</taxon>
        <taxon>Dikarya</taxon>
        <taxon>Ascomycota</taxon>
        <taxon>Pezizomycotina</taxon>
        <taxon>Leotiomycetes</taxon>
        <taxon>Helotiales</taxon>
        <taxon>Lachnaceae</taxon>
        <taxon>Lachnellula</taxon>
    </lineage>
</organism>
<dbReference type="Proteomes" id="UP000315522">
    <property type="component" value="Unassembled WGS sequence"/>
</dbReference>
<name>A0A559MBU0_9HELO</name>
<gene>
    <name evidence="2" type="primary">DCTPP1</name>
    <name evidence="2" type="ORF">LAWI1_G003950</name>
</gene>
<evidence type="ECO:0000256" key="1">
    <source>
        <dbReference type="SAM" id="MobiDB-lite"/>
    </source>
</evidence>
<dbReference type="GO" id="GO:0047429">
    <property type="term" value="F:nucleoside triphosphate diphosphatase activity"/>
    <property type="evidence" value="ECO:0007669"/>
    <property type="project" value="InterPro"/>
</dbReference>
<proteinExistence type="predicted"/>
<feature type="region of interest" description="Disordered" evidence="1">
    <location>
        <begin position="1"/>
        <end position="23"/>
    </location>
</feature>
<protein>
    <submittedName>
        <fullName evidence="2">dCTP pyrophosphatase</fullName>
    </submittedName>
</protein>
<evidence type="ECO:0000313" key="3">
    <source>
        <dbReference type="Proteomes" id="UP000315522"/>
    </source>
</evidence>
<dbReference type="GO" id="GO:0009143">
    <property type="term" value="P:nucleoside triphosphate catabolic process"/>
    <property type="evidence" value="ECO:0007669"/>
    <property type="project" value="InterPro"/>
</dbReference>
<accession>A0A559MBU0</accession>
<dbReference type="EMBL" id="QGML01000857">
    <property type="protein sequence ID" value="TVY90449.1"/>
    <property type="molecule type" value="Genomic_DNA"/>
</dbReference>
<dbReference type="PANTHER" id="PTHR46523:SF1">
    <property type="entry name" value="DCTP PYROPHOSPHATASE 1"/>
    <property type="match status" value="1"/>
</dbReference>
<evidence type="ECO:0000313" key="2">
    <source>
        <dbReference type="EMBL" id="TVY90449.1"/>
    </source>
</evidence>
<reference evidence="2 3" key="1">
    <citation type="submission" date="2018-05" db="EMBL/GenBank/DDBJ databases">
        <title>Genome sequencing and assembly of the regulated plant pathogen Lachnellula willkommii and related sister species for the development of diagnostic species identification markers.</title>
        <authorList>
            <person name="Giroux E."/>
            <person name="Bilodeau G."/>
        </authorList>
    </citation>
    <scope>NUCLEOTIDE SEQUENCE [LARGE SCALE GENOMIC DNA]</scope>
    <source>
        <strain evidence="2 3">CBS 172.35</strain>
    </source>
</reference>
<dbReference type="Pfam" id="PF12643">
    <property type="entry name" value="MazG-like"/>
    <property type="match status" value="1"/>
</dbReference>
<dbReference type="SUPFAM" id="SSF101386">
    <property type="entry name" value="all-alpha NTP pyrophosphatases"/>
    <property type="match status" value="1"/>
</dbReference>
<feature type="compositionally biased region" description="Low complexity" evidence="1">
    <location>
        <begin position="13"/>
        <end position="23"/>
    </location>
</feature>